<dbReference type="Gene3D" id="3.40.50.720">
    <property type="entry name" value="NAD(P)-binding Rossmann-like Domain"/>
    <property type="match status" value="1"/>
</dbReference>
<organism evidence="3 4">
    <name type="scientific">Cladonia borealis</name>
    <dbReference type="NCBI Taxonomy" id="184061"/>
    <lineage>
        <taxon>Eukaryota</taxon>
        <taxon>Fungi</taxon>
        <taxon>Dikarya</taxon>
        <taxon>Ascomycota</taxon>
        <taxon>Pezizomycotina</taxon>
        <taxon>Lecanoromycetes</taxon>
        <taxon>OSLEUM clade</taxon>
        <taxon>Lecanoromycetidae</taxon>
        <taxon>Lecanorales</taxon>
        <taxon>Lecanorineae</taxon>
        <taxon>Cladoniaceae</taxon>
        <taxon>Cladonia</taxon>
    </lineage>
</organism>
<dbReference type="PANTHER" id="PTHR43313">
    <property type="entry name" value="SHORT-CHAIN DEHYDROGENASE/REDUCTASE FAMILY 9C"/>
    <property type="match status" value="1"/>
</dbReference>
<comment type="caution">
    <text evidence="3">The sequence shown here is derived from an EMBL/GenBank/DDBJ whole genome shotgun (WGS) entry which is preliminary data.</text>
</comment>
<dbReference type="InterPro" id="IPR036291">
    <property type="entry name" value="NAD(P)-bd_dom_sf"/>
</dbReference>
<evidence type="ECO:0008006" key="5">
    <source>
        <dbReference type="Google" id="ProtNLM"/>
    </source>
</evidence>
<keyword evidence="4" id="KW-1185">Reference proteome</keyword>
<dbReference type="EMBL" id="JAFEKC020000003">
    <property type="protein sequence ID" value="KAK0515642.1"/>
    <property type="molecule type" value="Genomic_DNA"/>
</dbReference>
<evidence type="ECO:0000313" key="3">
    <source>
        <dbReference type="EMBL" id="KAK0515642.1"/>
    </source>
</evidence>
<keyword evidence="2" id="KW-0472">Membrane</keyword>
<keyword evidence="2" id="KW-0812">Transmembrane</keyword>
<protein>
    <recommendedName>
        <fullName evidence="5">DUF1776-domain-containing protein</fullName>
    </recommendedName>
</protein>
<evidence type="ECO:0000256" key="1">
    <source>
        <dbReference type="SAM" id="MobiDB-lite"/>
    </source>
</evidence>
<accession>A0AA39R671</accession>
<dbReference type="InterPro" id="IPR013952">
    <property type="entry name" value="DUF1776_fun"/>
</dbReference>
<gene>
    <name evidence="3" type="ORF">JMJ35_001676</name>
</gene>
<name>A0AA39R671_9LECA</name>
<evidence type="ECO:0000256" key="2">
    <source>
        <dbReference type="SAM" id="Phobius"/>
    </source>
</evidence>
<dbReference type="AlphaFoldDB" id="A0AA39R671"/>
<reference evidence="3" key="1">
    <citation type="submission" date="2023-03" db="EMBL/GenBank/DDBJ databases">
        <title>Complete genome of Cladonia borealis.</title>
        <authorList>
            <person name="Park H."/>
        </authorList>
    </citation>
    <scope>NUCLEOTIDE SEQUENCE</scope>
    <source>
        <strain evidence="3">ANT050790</strain>
    </source>
</reference>
<dbReference type="Pfam" id="PF08643">
    <property type="entry name" value="DUF1776"/>
    <property type="match status" value="1"/>
</dbReference>
<keyword evidence="2" id="KW-1133">Transmembrane helix</keyword>
<feature type="region of interest" description="Disordered" evidence="1">
    <location>
        <begin position="405"/>
        <end position="444"/>
    </location>
</feature>
<feature type="transmembrane region" description="Helical" evidence="2">
    <location>
        <begin position="75"/>
        <end position="92"/>
    </location>
</feature>
<sequence length="444" mass="48877">MFDVSYLLDSIDTITEAIEAHFDSVSRSLKDTFRSSPWLPDSIKPRPPPSPPRRFPSMPVSYYEASLDWLSEHRAASAAVVAFIGTGAFIVWRRRRADRAKRRAKRAKNGARTEVVVLAGSIHAPLTRSLSQELERRGFIVYIPVSSLSEEHLVQSESRADIRPLNLDITSPSSTEEAIRKLANHISAPQKPISNAPPHTLHLAAIIVAPGTSLPTQPIASLPPSIWSDTLNTRLLAPFTTLQAFLPLLISQNSTLLFLTPSIVPSLTPAYHAADSVVAGGLQQYISTLRKEVQGQGVNVVQFQLGHFDYGLSATENHQQMVLSQQISRSQATKKRLEEKGVAPKDITGTSLKELHNNVFDTIVRGKGRNGTVFVGQGARTYDLIGKLVPDGLVNWMMNVRKLKQAASPTPDREGSPEGSTSAEWENVAERDDNDAAYVYPKRR</sequence>
<proteinExistence type="predicted"/>
<evidence type="ECO:0000313" key="4">
    <source>
        <dbReference type="Proteomes" id="UP001166286"/>
    </source>
</evidence>
<dbReference type="PANTHER" id="PTHR43313:SF1">
    <property type="entry name" value="3BETA-HYDROXYSTEROID DEHYDROGENASE DHS-16"/>
    <property type="match status" value="1"/>
</dbReference>
<dbReference type="Proteomes" id="UP001166286">
    <property type="component" value="Unassembled WGS sequence"/>
</dbReference>
<dbReference type="SUPFAM" id="SSF51735">
    <property type="entry name" value="NAD(P)-binding Rossmann-fold domains"/>
    <property type="match status" value="1"/>
</dbReference>